<dbReference type="AlphaFoldDB" id="A0A0A9HK98"/>
<organism evidence="1">
    <name type="scientific">Arundo donax</name>
    <name type="common">Giant reed</name>
    <name type="synonym">Donax arundinaceus</name>
    <dbReference type="NCBI Taxonomy" id="35708"/>
    <lineage>
        <taxon>Eukaryota</taxon>
        <taxon>Viridiplantae</taxon>
        <taxon>Streptophyta</taxon>
        <taxon>Embryophyta</taxon>
        <taxon>Tracheophyta</taxon>
        <taxon>Spermatophyta</taxon>
        <taxon>Magnoliopsida</taxon>
        <taxon>Liliopsida</taxon>
        <taxon>Poales</taxon>
        <taxon>Poaceae</taxon>
        <taxon>PACMAD clade</taxon>
        <taxon>Arundinoideae</taxon>
        <taxon>Arundineae</taxon>
        <taxon>Arundo</taxon>
    </lineage>
</organism>
<sequence>MSWHRMNSLHDQYKASIG</sequence>
<reference evidence="1" key="2">
    <citation type="journal article" date="2015" name="Data Brief">
        <title>Shoot transcriptome of the giant reed, Arundo donax.</title>
        <authorList>
            <person name="Barrero R.A."/>
            <person name="Guerrero F.D."/>
            <person name="Moolhuijzen P."/>
            <person name="Goolsby J.A."/>
            <person name="Tidwell J."/>
            <person name="Bellgard S.E."/>
            <person name="Bellgard M.I."/>
        </authorList>
    </citation>
    <scope>NUCLEOTIDE SEQUENCE</scope>
    <source>
        <tissue evidence="1">Shoot tissue taken approximately 20 cm above the soil surface</tissue>
    </source>
</reference>
<proteinExistence type="predicted"/>
<reference evidence="1" key="1">
    <citation type="submission" date="2014-09" db="EMBL/GenBank/DDBJ databases">
        <authorList>
            <person name="Magalhaes I.L.F."/>
            <person name="Oliveira U."/>
            <person name="Santos F.R."/>
            <person name="Vidigal T.H.D.A."/>
            <person name="Brescovit A.D."/>
            <person name="Santos A.J."/>
        </authorList>
    </citation>
    <scope>NUCLEOTIDE SEQUENCE</scope>
    <source>
        <tissue evidence="1">Shoot tissue taken approximately 20 cm above the soil surface</tissue>
    </source>
</reference>
<name>A0A0A9HK98_ARUDO</name>
<protein>
    <submittedName>
        <fullName evidence="1">Uncharacterized protein</fullName>
    </submittedName>
</protein>
<accession>A0A0A9HK98</accession>
<evidence type="ECO:0000313" key="1">
    <source>
        <dbReference type="EMBL" id="JAE37147.1"/>
    </source>
</evidence>
<dbReference type="EMBL" id="GBRH01160749">
    <property type="protein sequence ID" value="JAE37147.1"/>
    <property type="molecule type" value="Transcribed_RNA"/>
</dbReference>